<name>A0A0G1A3P2_9BACT</name>
<proteinExistence type="predicted"/>
<gene>
    <name evidence="1" type="ORF">UV20_C0023G0007</name>
</gene>
<dbReference type="AlphaFoldDB" id="A0A0G1A3P2"/>
<sequence length="286" mass="32808">MRLDYLSFPHPVLGLRDDVAGDYEVTHSVQKNRDDIVISVSHRLLQNSLESLISRNEASFLTEVQCPQTLFRVAYISHDPNQVIIIPASSLRDFVEVSFFVIANQTISPYENKEANNDYAGFKIEVSNGDVLAYGGHEHFFADKRWEAQKSVSNFVEIRPYSNLNGPMKFFLGEEKIIVNLPAGDFKSYRKLVGYDQFAPMFHSSIVLPALMFTISEMISNAEQYDNRSWFKVIEARKNTDEKMKSLPWELENVPEIAQIILNNPAERSLWGMWKIVDQFISANDD</sequence>
<organism evidence="1 2">
    <name type="scientific">Candidatus Magasanikbacteria bacterium GW2011_GWA2_42_32</name>
    <dbReference type="NCBI Taxonomy" id="1619039"/>
    <lineage>
        <taxon>Bacteria</taxon>
        <taxon>Candidatus Magasanikiibacteriota</taxon>
    </lineage>
</organism>
<dbReference type="Proteomes" id="UP000034837">
    <property type="component" value="Unassembled WGS sequence"/>
</dbReference>
<dbReference type="EMBL" id="LCDO01000023">
    <property type="protein sequence ID" value="KKS55647.1"/>
    <property type="molecule type" value="Genomic_DNA"/>
</dbReference>
<reference evidence="1 2" key="1">
    <citation type="journal article" date="2015" name="Nature">
        <title>rRNA introns, odd ribosomes, and small enigmatic genomes across a large radiation of phyla.</title>
        <authorList>
            <person name="Brown C.T."/>
            <person name="Hug L.A."/>
            <person name="Thomas B.C."/>
            <person name="Sharon I."/>
            <person name="Castelle C.J."/>
            <person name="Singh A."/>
            <person name="Wilkins M.J."/>
            <person name="Williams K.H."/>
            <person name="Banfield J.F."/>
        </authorList>
    </citation>
    <scope>NUCLEOTIDE SEQUENCE [LARGE SCALE GENOMIC DNA]</scope>
</reference>
<evidence type="ECO:0000313" key="1">
    <source>
        <dbReference type="EMBL" id="KKS55647.1"/>
    </source>
</evidence>
<accession>A0A0G1A3P2</accession>
<evidence type="ECO:0000313" key="2">
    <source>
        <dbReference type="Proteomes" id="UP000034837"/>
    </source>
</evidence>
<protein>
    <submittedName>
        <fullName evidence="1">Uncharacterized protein</fullName>
    </submittedName>
</protein>
<comment type="caution">
    <text evidence="1">The sequence shown here is derived from an EMBL/GenBank/DDBJ whole genome shotgun (WGS) entry which is preliminary data.</text>
</comment>